<dbReference type="CDD" id="cd06828">
    <property type="entry name" value="PLPDE_III_DapDC"/>
    <property type="match status" value="1"/>
</dbReference>
<keyword evidence="12" id="KW-1185">Reference proteome</keyword>
<evidence type="ECO:0000259" key="10">
    <source>
        <dbReference type="Pfam" id="PF02784"/>
    </source>
</evidence>
<evidence type="ECO:0000313" key="11">
    <source>
        <dbReference type="EMBL" id="QOV87502.1"/>
    </source>
</evidence>
<dbReference type="NCBIfam" id="TIGR01048">
    <property type="entry name" value="lysA"/>
    <property type="match status" value="1"/>
</dbReference>
<feature type="modified residue" description="N6-(pyridoxal phosphate)lysine" evidence="5 7">
    <location>
        <position position="60"/>
    </location>
</feature>
<evidence type="ECO:0000256" key="6">
    <source>
        <dbReference type="NCBIfam" id="TIGR01048"/>
    </source>
</evidence>
<comment type="subunit">
    <text evidence="5">Homodimer.</text>
</comment>
<dbReference type="Gene3D" id="2.40.37.10">
    <property type="entry name" value="Lyase, Ornithine Decarboxylase, Chain A, domain 1"/>
    <property type="match status" value="1"/>
</dbReference>
<feature type="binding site" evidence="5">
    <location>
        <begin position="274"/>
        <end position="277"/>
    </location>
    <ligand>
        <name>pyridoxal 5'-phosphate</name>
        <dbReference type="ChEBI" id="CHEBI:597326"/>
    </ligand>
</feature>
<dbReference type="PANTHER" id="PTHR43727:SF2">
    <property type="entry name" value="GROUP IV DECARBOXYLASE"/>
    <property type="match status" value="1"/>
</dbReference>
<comment type="function">
    <text evidence="5">Specifically catalyzes the decarboxylation of meso-diaminopimelate (meso-DAP) to L-lysine.</text>
</comment>
<dbReference type="InterPro" id="IPR002986">
    <property type="entry name" value="DAP_deCOOHase_LysA"/>
</dbReference>
<dbReference type="UniPathway" id="UPA00034">
    <property type="reaction ID" value="UER00027"/>
</dbReference>
<dbReference type="Pfam" id="PF00278">
    <property type="entry name" value="Orn_DAP_Arg_deC"/>
    <property type="match status" value="1"/>
</dbReference>
<evidence type="ECO:0000256" key="2">
    <source>
        <dbReference type="ARBA" id="ARBA00022793"/>
    </source>
</evidence>
<keyword evidence="3 5" id="KW-0663">Pyridoxal phosphate</keyword>
<dbReference type="FunFam" id="3.20.20.10:FF:000003">
    <property type="entry name" value="Diaminopimelate decarboxylase"/>
    <property type="match status" value="1"/>
</dbReference>
<gene>
    <name evidence="5 11" type="primary">lysA</name>
    <name evidence="11" type="ORF">IPV69_14520</name>
</gene>
<comment type="cofactor">
    <cofactor evidence="1 5 7 8">
        <name>pyridoxal 5'-phosphate</name>
        <dbReference type="ChEBI" id="CHEBI:597326"/>
    </cofactor>
</comment>
<dbReference type="InterPro" id="IPR029066">
    <property type="entry name" value="PLP-binding_barrel"/>
</dbReference>
<keyword evidence="5" id="KW-0028">Amino-acid biosynthesis</keyword>
<dbReference type="HAMAP" id="MF_02120">
    <property type="entry name" value="LysA"/>
    <property type="match status" value="1"/>
</dbReference>
<comment type="pathway">
    <text evidence="5 8">Amino-acid biosynthesis; L-lysine biosynthesis via DAP pathway; L-lysine from DL-2,6-diaminopimelate: step 1/1.</text>
</comment>
<evidence type="ECO:0000256" key="7">
    <source>
        <dbReference type="PIRSR" id="PIRSR600183-50"/>
    </source>
</evidence>
<evidence type="ECO:0000259" key="9">
    <source>
        <dbReference type="Pfam" id="PF00278"/>
    </source>
</evidence>
<feature type="binding site" evidence="5">
    <location>
        <position position="317"/>
    </location>
    <ligand>
        <name>substrate</name>
    </ligand>
</feature>
<comment type="similarity">
    <text evidence="5">Belongs to the Orn/Lys/Arg decarboxylase class-II family. LysA subfamily.</text>
</comment>
<dbReference type="Pfam" id="PF02784">
    <property type="entry name" value="Orn_Arg_deC_N"/>
    <property type="match status" value="1"/>
</dbReference>
<dbReference type="PANTHER" id="PTHR43727">
    <property type="entry name" value="DIAMINOPIMELATE DECARBOXYLASE"/>
    <property type="match status" value="1"/>
</dbReference>
<evidence type="ECO:0000256" key="4">
    <source>
        <dbReference type="ARBA" id="ARBA00023239"/>
    </source>
</evidence>
<feature type="binding site" evidence="5">
    <location>
        <position position="357"/>
    </location>
    <ligand>
        <name>substrate</name>
    </ligand>
</feature>
<dbReference type="GO" id="GO:0008836">
    <property type="term" value="F:diaminopimelate decarboxylase activity"/>
    <property type="evidence" value="ECO:0007669"/>
    <property type="project" value="UniProtKB-UniRule"/>
</dbReference>
<dbReference type="KEGG" id="hbs:IPV69_14520"/>
<dbReference type="RefSeq" id="WP_206290407.1">
    <property type="nucleotide sequence ID" value="NZ_CP063458.1"/>
</dbReference>
<dbReference type="InterPro" id="IPR009006">
    <property type="entry name" value="Ala_racemase/Decarboxylase_C"/>
</dbReference>
<feature type="binding site" evidence="5">
    <location>
        <position position="385"/>
    </location>
    <ligand>
        <name>pyridoxal 5'-phosphate</name>
        <dbReference type="ChEBI" id="CHEBI:597326"/>
    </ligand>
</feature>
<keyword evidence="2 5" id="KW-0210">Decarboxylase</keyword>
<dbReference type="AlphaFoldDB" id="A0A7M2WQR1"/>
<feature type="binding site" evidence="5">
    <location>
        <position position="385"/>
    </location>
    <ligand>
        <name>substrate</name>
    </ligand>
</feature>
<dbReference type="GO" id="GO:0009089">
    <property type="term" value="P:lysine biosynthetic process via diaminopimelate"/>
    <property type="evidence" value="ECO:0007669"/>
    <property type="project" value="UniProtKB-UniRule"/>
</dbReference>
<keyword evidence="5 8" id="KW-0457">Lysine biosynthesis</keyword>
<evidence type="ECO:0000256" key="1">
    <source>
        <dbReference type="ARBA" id="ARBA00001933"/>
    </source>
</evidence>
<accession>A0A7M2WQR1</accession>
<protein>
    <recommendedName>
        <fullName evidence="5 6">Diaminopimelate decarboxylase</fullName>
        <shortName evidence="5">DAP decarboxylase</shortName>
        <shortName evidence="5">DAPDC</shortName>
        <ecNumber evidence="5 6">4.1.1.20</ecNumber>
    </recommendedName>
</protein>
<dbReference type="Gene3D" id="3.20.20.10">
    <property type="entry name" value="Alanine racemase"/>
    <property type="match status" value="1"/>
</dbReference>
<dbReference type="SUPFAM" id="SSF51419">
    <property type="entry name" value="PLP-binding barrel"/>
    <property type="match status" value="1"/>
</dbReference>
<feature type="binding site" evidence="5">
    <location>
        <position position="313"/>
    </location>
    <ligand>
        <name>substrate</name>
    </ligand>
</feature>
<feature type="binding site" evidence="5">
    <location>
        <position position="239"/>
    </location>
    <ligand>
        <name>pyridoxal 5'-phosphate</name>
        <dbReference type="ChEBI" id="CHEBI:597326"/>
    </ligand>
</feature>
<dbReference type="EC" id="4.1.1.20" evidence="5 6"/>
<evidence type="ECO:0000256" key="8">
    <source>
        <dbReference type="RuleBase" id="RU003738"/>
    </source>
</evidence>
<organism evidence="11 12">
    <name type="scientific">Humisphaera borealis</name>
    <dbReference type="NCBI Taxonomy" id="2807512"/>
    <lineage>
        <taxon>Bacteria</taxon>
        <taxon>Pseudomonadati</taxon>
        <taxon>Planctomycetota</taxon>
        <taxon>Phycisphaerae</taxon>
        <taxon>Tepidisphaerales</taxon>
        <taxon>Tepidisphaeraceae</taxon>
        <taxon>Humisphaera</taxon>
    </lineage>
</organism>
<evidence type="ECO:0000256" key="5">
    <source>
        <dbReference type="HAMAP-Rule" id="MF_02120"/>
    </source>
</evidence>
<feature type="domain" description="Orn/DAP/Arg decarboxylase 2 N-terminal" evidence="10">
    <location>
        <begin position="37"/>
        <end position="280"/>
    </location>
</feature>
<name>A0A7M2WQR1_9BACT</name>
<feature type="active site" description="Proton donor" evidence="7">
    <location>
        <position position="356"/>
    </location>
</feature>
<sequence length="427" mass="46777">MDFFNYKNGELFCEGVPAAKIAAEVGTACYVYSKATLLHHYRQVADSFKELNPTVCYSVKSNGNINLCKVLAEAGCGFDVTSGGELFRALAAGGDPKKMIYAGVGKTDDEIRDAINVGIAAFNIESEAEIENIDRIAGEMGKKAIGALRVNPDVDAKTHAKTTTGRKGNKFGVDIDRAETFFETYRNLKNLHVGGIHIHIGSPVYEVQPYIDAVAKVIELIDTLTGRGHKIEWLDLGGGFAVNYKTPDQALPVTEHAKALVPMLKGKPYKIALEPGRYISGNSGILLTKVLYRKVSGPKNFVIVDAGMNDLIRPTLYESYHHVWPVKPDAKNLFPDRNADRLPVDGEVVDVVGPICESGDYLAKDRSLPKTQRGDLLAVFTAGAYGFAMSSNYNNRPRIAEVLVDGSTYKIIRRRETYEDLVAAERI</sequence>
<proteinExistence type="inferred from homology"/>
<dbReference type="PRINTS" id="PR01181">
    <property type="entry name" value="DAPDCRBXLASE"/>
</dbReference>
<keyword evidence="4 5" id="KW-0456">Lyase</keyword>
<feature type="domain" description="Orn/DAP/Arg decarboxylase 2 C-terminal" evidence="9">
    <location>
        <begin position="29"/>
        <end position="383"/>
    </location>
</feature>
<dbReference type="InterPro" id="IPR022643">
    <property type="entry name" value="De-COase2_C"/>
</dbReference>
<dbReference type="SUPFAM" id="SSF50621">
    <property type="entry name" value="Alanine racemase C-terminal domain-like"/>
    <property type="match status" value="1"/>
</dbReference>
<dbReference type="InterPro" id="IPR022644">
    <property type="entry name" value="De-COase2_N"/>
</dbReference>
<reference evidence="11 12" key="1">
    <citation type="submission" date="2020-10" db="EMBL/GenBank/DDBJ databases">
        <title>Wide distribution of Phycisphaera-like planctomycetes from WD2101 soil group in peatlands and genome analysis of the first cultivated representative.</title>
        <authorList>
            <person name="Dedysh S.N."/>
            <person name="Beletsky A.V."/>
            <person name="Ivanova A."/>
            <person name="Kulichevskaya I.S."/>
            <person name="Suzina N.E."/>
            <person name="Philippov D.A."/>
            <person name="Rakitin A.L."/>
            <person name="Mardanov A.V."/>
            <person name="Ravin N.V."/>
        </authorList>
    </citation>
    <scope>NUCLEOTIDE SEQUENCE [LARGE SCALE GENOMIC DNA]</scope>
    <source>
        <strain evidence="11 12">M1803</strain>
    </source>
</reference>
<dbReference type="EMBL" id="CP063458">
    <property type="protein sequence ID" value="QOV87502.1"/>
    <property type="molecule type" value="Genomic_DNA"/>
</dbReference>
<feature type="binding site" evidence="5">
    <location>
        <position position="277"/>
    </location>
    <ligand>
        <name>substrate</name>
    </ligand>
</feature>
<dbReference type="GO" id="GO:0030170">
    <property type="term" value="F:pyridoxal phosphate binding"/>
    <property type="evidence" value="ECO:0007669"/>
    <property type="project" value="UniProtKB-UniRule"/>
</dbReference>
<dbReference type="InterPro" id="IPR000183">
    <property type="entry name" value="Orn/DAP/Arg_de-COase"/>
</dbReference>
<comment type="catalytic activity">
    <reaction evidence="5 8">
        <text>meso-2,6-diaminopimelate + H(+) = L-lysine + CO2</text>
        <dbReference type="Rhea" id="RHEA:15101"/>
        <dbReference type="ChEBI" id="CHEBI:15378"/>
        <dbReference type="ChEBI" id="CHEBI:16526"/>
        <dbReference type="ChEBI" id="CHEBI:32551"/>
        <dbReference type="ChEBI" id="CHEBI:57791"/>
        <dbReference type="EC" id="4.1.1.20"/>
    </reaction>
</comment>
<evidence type="ECO:0000313" key="12">
    <source>
        <dbReference type="Proteomes" id="UP000593765"/>
    </source>
</evidence>
<dbReference type="PRINTS" id="PR01179">
    <property type="entry name" value="ODADCRBXLASE"/>
</dbReference>
<evidence type="ECO:0000256" key="3">
    <source>
        <dbReference type="ARBA" id="ARBA00022898"/>
    </source>
</evidence>
<dbReference type="Proteomes" id="UP000593765">
    <property type="component" value="Chromosome"/>
</dbReference>